<keyword evidence="4 8" id="KW-0028">Amino-acid biosynthesis</keyword>
<comment type="function">
    <text evidence="1 8">Stereospecific condensation of phosphoenolpyruvate (PEP) and D-erythrose-4-phosphate (E4P) giving rise to 3-deoxy-D-arabino-heptulosonate-7-phosphate (DAHP).</text>
</comment>
<evidence type="ECO:0000256" key="3">
    <source>
        <dbReference type="ARBA" id="ARBA00007985"/>
    </source>
</evidence>
<dbReference type="KEGG" id="rhf:EUB48_09060"/>
<dbReference type="GO" id="GO:0008652">
    <property type="term" value="P:amino acid biosynthetic process"/>
    <property type="evidence" value="ECO:0007669"/>
    <property type="project" value="UniProtKB-KW"/>
</dbReference>
<dbReference type="PANTHER" id="PTHR21225">
    <property type="entry name" value="PHOSPHO-2-DEHYDRO-3-DEOXYHEPTONATE ALDOLASE DAHP SYNTHETASE"/>
    <property type="match status" value="1"/>
</dbReference>
<dbReference type="InterPro" id="IPR006218">
    <property type="entry name" value="DAHP1/KDSA"/>
</dbReference>
<protein>
    <recommendedName>
        <fullName evidence="8">Phospho-2-dehydro-3-deoxyheptonate aldolase</fullName>
        <ecNumber evidence="8">2.5.1.54</ecNumber>
    </recommendedName>
</protein>
<dbReference type="OrthoDB" id="8885819at2"/>
<evidence type="ECO:0000256" key="1">
    <source>
        <dbReference type="ARBA" id="ARBA00003726"/>
    </source>
</evidence>
<dbReference type="NCBIfam" id="NF009395">
    <property type="entry name" value="PRK12755.1"/>
    <property type="match status" value="1"/>
</dbReference>
<dbReference type="GO" id="GO:0005737">
    <property type="term" value="C:cytoplasm"/>
    <property type="evidence" value="ECO:0007669"/>
    <property type="project" value="TreeGrafter"/>
</dbReference>
<evidence type="ECO:0000256" key="2">
    <source>
        <dbReference type="ARBA" id="ARBA00004688"/>
    </source>
</evidence>
<evidence type="ECO:0000256" key="4">
    <source>
        <dbReference type="ARBA" id="ARBA00022605"/>
    </source>
</evidence>
<evidence type="ECO:0000256" key="5">
    <source>
        <dbReference type="ARBA" id="ARBA00022679"/>
    </source>
</evidence>
<dbReference type="Gene3D" id="3.20.20.70">
    <property type="entry name" value="Aldolase class I"/>
    <property type="match status" value="1"/>
</dbReference>
<accession>A0A515DAH2</accession>
<comment type="catalytic activity">
    <reaction evidence="7 8">
        <text>D-erythrose 4-phosphate + phosphoenolpyruvate + H2O = 7-phospho-2-dehydro-3-deoxy-D-arabino-heptonate + phosphate</text>
        <dbReference type="Rhea" id="RHEA:14717"/>
        <dbReference type="ChEBI" id="CHEBI:15377"/>
        <dbReference type="ChEBI" id="CHEBI:16897"/>
        <dbReference type="ChEBI" id="CHEBI:43474"/>
        <dbReference type="ChEBI" id="CHEBI:58394"/>
        <dbReference type="ChEBI" id="CHEBI:58702"/>
        <dbReference type="EC" id="2.5.1.54"/>
    </reaction>
</comment>
<evidence type="ECO:0000256" key="8">
    <source>
        <dbReference type="PIRNR" id="PIRNR001361"/>
    </source>
</evidence>
<dbReference type="Proteomes" id="UP000316798">
    <property type="component" value="Chromosome"/>
</dbReference>
<dbReference type="GO" id="GO:0042802">
    <property type="term" value="F:identical protein binding"/>
    <property type="evidence" value="ECO:0007669"/>
    <property type="project" value="UniProtKB-ARBA"/>
</dbReference>
<dbReference type="SUPFAM" id="SSF51569">
    <property type="entry name" value="Aldolase"/>
    <property type="match status" value="1"/>
</dbReference>
<comment type="similarity">
    <text evidence="3 8">Belongs to the class-I DAHP synthase family.</text>
</comment>
<dbReference type="UniPathway" id="UPA00053">
    <property type="reaction ID" value="UER00084"/>
</dbReference>
<evidence type="ECO:0000259" key="9">
    <source>
        <dbReference type="Pfam" id="PF00793"/>
    </source>
</evidence>
<dbReference type="PANTHER" id="PTHR21225:SF12">
    <property type="entry name" value="PHOSPHO-2-DEHYDRO-3-DEOXYHEPTONATE ALDOLASE, TYROSINE-INHIBITED"/>
    <property type="match status" value="1"/>
</dbReference>
<dbReference type="Pfam" id="PF00793">
    <property type="entry name" value="DAHP_synth_1"/>
    <property type="match status" value="1"/>
</dbReference>
<dbReference type="AlphaFoldDB" id="A0A515DAH2"/>
<name>A0A515DAH2_9BURK</name>
<dbReference type="InterPro" id="IPR006219">
    <property type="entry name" value="DAHP_synth_1"/>
</dbReference>
<keyword evidence="11" id="KW-1185">Reference proteome</keyword>
<dbReference type="GO" id="GO:0003849">
    <property type="term" value="F:3-deoxy-7-phosphoheptulonate synthase activity"/>
    <property type="evidence" value="ECO:0007669"/>
    <property type="project" value="UniProtKB-EC"/>
</dbReference>
<evidence type="ECO:0000256" key="7">
    <source>
        <dbReference type="ARBA" id="ARBA00047508"/>
    </source>
</evidence>
<dbReference type="GO" id="GO:0009423">
    <property type="term" value="P:chorismate biosynthetic process"/>
    <property type="evidence" value="ECO:0007669"/>
    <property type="project" value="UniProtKB-UniPathway"/>
</dbReference>
<evidence type="ECO:0000313" key="11">
    <source>
        <dbReference type="Proteomes" id="UP000316798"/>
    </source>
</evidence>
<dbReference type="PIRSF" id="PIRSF001361">
    <property type="entry name" value="DAHP_synthase"/>
    <property type="match status" value="1"/>
</dbReference>
<proteinExistence type="inferred from homology"/>
<evidence type="ECO:0000256" key="6">
    <source>
        <dbReference type="ARBA" id="ARBA00023141"/>
    </source>
</evidence>
<dbReference type="FunFam" id="3.20.20.70:FF:000005">
    <property type="entry name" value="Phospho-2-dehydro-3-deoxyheptonate aldolase"/>
    <property type="match status" value="1"/>
</dbReference>
<organism evidence="10 11">
    <name type="scientific">Rhodoferax sediminis</name>
    <dbReference type="NCBI Taxonomy" id="2509614"/>
    <lineage>
        <taxon>Bacteria</taxon>
        <taxon>Pseudomonadati</taxon>
        <taxon>Pseudomonadota</taxon>
        <taxon>Betaproteobacteria</taxon>
        <taxon>Burkholderiales</taxon>
        <taxon>Comamonadaceae</taxon>
        <taxon>Rhodoferax</taxon>
    </lineage>
</organism>
<sequence length="365" mass="38872">MPTPISDIHIARADPLPEPRLLRDELPASEVQAAGIAASRAATRNILRGLDDRLLVVVGPCSIHEPESALEYAARLREMAQRLGESLLLVMRVYFEKPRTRMGWKGLIYDPDLDGQGDIGEGLRHARRILLACAHLEVPAASEILDLVTPQYYAELLTWGAIGARTVESPLHRQMASALSAPVGFKNATNGSVAAAIDAIHVAAQPHRFPTISLEGRAMVITTTGNPDGHLVLRGASDGPNFDAASVRRATEALSQAGLPARLVIDCSHGNSGKDYARQPAVAADIAQQIGSGSAGICGVMIESHLVEGRQDITDGRKGLRYGQSVTDACIGWDATVEVLENLAAAVRQRRAASGFASIQNEIGL</sequence>
<keyword evidence="6 8" id="KW-0057">Aromatic amino acid biosynthesis</keyword>
<dbReference type="EMBL" id="CP035503">
    <property type="protein sequence ID" value="QDL37404.1"/>
    <property type="molecule type" value="Genomic_DNA"/>
</dbReference>
<dbReference type="RefSeq" id="WP_142818575.1">
    <property type="nucleotide sequence ID" value="NZ_CP035503.1"/>
</dbReference>
<reference evidence="10 11" key="1">
    <citation type="submission" date="2019-01" db="EMBL/GenBank/DDBJ databases">
        <title>Genomic insights into a novel species Rhodoferax sp.</title>
        <authorList>
            <person name="Jin L."/>
        </authorList>
    </citation>
    <scope>NUCLEOTIDE SEQUENCE [LARGE SCALE GENOMIC DNA]</scope>
    <source>
        <strain evidence="10 11">CHu59-6-5</strain>
    </source>
</reference>
<dbReference type="GO" id="GO:0009073">
    <property type="term" value="P:aromatic amino acid family biosynthetic process"/>
    <property type="evidence" value="ECO:0007669"/>
    <property type="project" value="UniProtKB-KW"/>
</dbReference>
<dbReference type="NCBIfam" id="TIGR00034">
    <property type="entry name" value="aroFGH"/>
    <property type="match status" value="1"/>
</dbReference>
<gene>
    <name evidence="10" type="ORF">EUB48_09060</name>
</gene>
<dbReference type="EC" id="2.5.1.54" evidence="8"/>
<dbReference type="InterPro" id="IPR013785">
    <property type="entry name" value="Aldolase_TIM"/>
</dbReference>
<keyword evidence="5 8" id="KW-0808">Transferase</keyword>
<comment type="pathway">
    <text evidence="2 8">Metabolic intermediate biosynthesis; chorismate biosynthesis; chorismate from D-erythrose 4-phosphate and phosphoenolpyruvate: step 1/7.</text>
</comment>
<feature type="domain" description="DAHP synthetase I/KDSA" evidence="9">
    <location>
        <begin position="44"/>
        <end position="340"/>
    </location>
</feature>
<evidence type="ECO:0000313" key="10">
    <source>
        <dbReference type="EMBL" id="QDL37404.1"/>
    </source>
</evidence>